<dbReference type="Pfam" id="PF01266">
    <property type="entry name" value="DAO"/>
    <property type="match status" value="1"/>
</dbReference>
<comment type="cofactor">
    <cofactor evidence="1">
        <name>FAD</name>
        <dbReference type="ChEBI" id="CHEBI:57692"/>
    </cofactor>
</comment>
<gene>
    <name evidence="6" type="ORF">LZZ85_07030</name>
</gene>
<proteinExistence type="inferred from homology"/>
<evidence type="ECO:0000259" key="5">
    <source>
        <dbReference type="Pfam" id="PF01266"/>
    </source>
</evidence>
<dbReference type="InterPro" id="IPR036188">
    <property type="entry name" value="FAD/NAD-bd_sf"/>
</dbReference>
<organism evidence="6 7">
    <name type="scientific">Terrimonas ginsenosidimutans</name>
    <dbReference type="NCBI Taxonomy" id="2908004"/>
    <lineage>
        <taxon>Bacteria</taxon>
        <taxon>Pseudomonadati</taxon>
        <taxon>Bacteroidota</taxon>
        <taxon>Chitinophagia</taxon>
        <taxon>Chitinophagales</taxon>
        <taxon>Chitinophagaceae</taxon>
        <taxon>Terrimonas</taxon>
    </lineage>
</organism>
<dbReference type="SUPFAM" id="SSF51905">
    <property type="entry name" value="FAD/NAD(P)-binding domain"/>
    <property type="match status" value="1"/>
</dbReference>
<dbReference type="NCBIfam" id="TIGR03364">
    <property type="entry name" value="HpnW_proposed"/>
    <property type="match status" value="1"/>
</dbReference>
<keyword evidence="3" id="KW-0285">Flavoprotein</keyword>
<comment type="caution">
    <text evidence="6">The sequence shown here is derived from an EMBL/GenBank/DDBJ whole genome shotgun (WGS) entry which is preliminary data.</text>
</comment>
<evidence type="ECO:0000256" key="4">
    <source>
        <dbReference type="ARBA" id="ARBA00023002"/>
    </source>
</evidence>
<dbReference type="EMBL" id="JAKLTR010000003">
    <property type="protein sequence ID" value="MCG2614027.1"/>
    <property type="molecule type" value="Genomic_DNA"/>
</dbReference>
<comment type="similarity">
    <text evidence="2">Belongs to the DadA oxidoreductase family.</text>
</comment>
<keyword evidence="4" id="KW-0560">Oxidoreductase</keyword>
<evidence type="ECO:0000256" key="1">
    <source>
        <dbReference type="ARBA" id="ARBA00001974"/>
    </source>
</evidence>
<sequence>MSGRSAIVIGAGIVGLATTRALAVRGYKVTVIEREQRAVGASVRNFGMVWPIGQPAGLAYETAQLSRSLWKQICTEADIWHEEAGSLHLAYEKDEWKVLEELSEIYRGRKYQLLSADAVLQRSPAVKPGKLIGGLYSQEELIVDPREAIRKIPEWLSAKFDVQFIWGKAITQVEYPLVRSGNETWNADEIYICTGADFETLYPELYAAQSITKCKLQMMRIESQADNWRIGPSLCGGLSLLHYHAFKAAPSLNILKRRLEAQYPDHIKWGIHVMVSQNGAGELTVGDSHEYGLTHDPFDKAFINDLILDYLQQFARFKNNLITETWNGVYPKLTNGETHLVLQPGAGVTIINGLGGAGMTMSLGLCERLIDAG</sequence>
<dbReference type="InterPro" id="IPR006076">
    <property type="entry name" value="FAD-dep_OxRdtase"/>
</dbReference>
<evidence type="ECO:0000313" key="7">
    <source>
        <dbReference type="Proteomes" id="UP001165367"/>
    </source>
</evidence>
<dbReference type="Gene3D" id="3.50.50.60">
    <property type="entry name" value="FAD/NAD(P)-binding domain"/>
    <property type="match status" value="1"/>
</dbReference>
<evidence type="ECO:0000256" key="2">
    <source>
        <dbReference type="ARBA" id="ARBA00009410"/>
    </source>
</evidence>
<dbReference type="RefSeq" id="WP_237870053.1">
    <property type="nucleotide sequence ID" value="NZ_JAKLTR010000003.1"/>
</dbReference>
<dbReference type="PANTHER" id="PTHR13847:SF286">
    <property type="entry name" value="D-AMINO ACID DEHYDROGENASE"/>
    <property type="match status" value="1"/>
</dbReference>
<name>A0ABS9KNW8_9BACT</name>
<keyword evidence="7" id="KW-1185">Reference proteome</keyword>
<accession>A0ABS9KNW8</accession>
<dbReference type="Gene3D" id="3.30.9.10">
    <property type="entry name" value="D-Amino Acid Oxidase, subunit A, domain 2"/>
    <property type="match status" value="1"/>
</dbReference>
<dbReference type="InterPro" id="IPR017741">
    <property type="entry name" value="FAD-dependent_OxRdtase_HpnW"/>
</dbReference>
<evidence type="ECO:0000256" key="3">
    <source>
        <dbReference type="ARBA" id="ARBA00022630"/>
    </source>
</evidence>
<feature type="domain" description="FAD dependent oxidoreductase" evidence="5">
    <location>
        <begin position="6"/>
        <end position="370"/>
    </location>
</feature>
<reference evidence="6" key="1">
    <citation type="submission" date="2022-01" db="EMBL/GenBank/DDBJ databases">
        <authorList>
            <person name="Jo J.-H."/>
            <person name="Im W.-T."/>
        </authorList>
    </citation>
    <scope>NUCLEOTIDE SEQUENCE</scope>
    <source>
        <strain evidence="6">NA20</strain>
    </source>
</reference>
<protein>
    <submittedName>
        <fullName evidence="6">TIGR03364 family FAD-dependent oxidoreductase</fullName>
    </submittedName>
</protein>
<dbReference type="Proteomes" id="UP001165367">
    <property type="component" value="Unassembled WGS sequence"/>
</dbReference>
<dbReference type="PANTHER" id="PTHR13847">
    <property type="entry name" value="SARCOSINE DEHYDROGENASE-RELATED"/>
    <property type="match status" value="1"/>
</dbReference>
<evidence type="ECO:0000313" key="6">
    <source>
        <dbReference type="EMBL" id="MCG2614027.1"/>
    </source>
</evidence>